<dbReference type="PANTHER" id="PTHR12080">
    <property type="entry name" value="SIGNALING LYMPHOCYTIC ACTIVATION MOLECULE"/>
    <property type="match status" value="1"/>
</dbReference>
<dbReference type="Proteomes" id="UP000770717">
    <property type="component" value="Unassembled WGS sequence"/>
</dbReference>
<keyword evidence="3 5" id="KW-0472">Membrane</keyword>
<dbReference type="InterPro" id="IPR015631">
    <property type="entry name" value="CD2/SLAM_rcpt"/>
</dbReference>
<evidence type="ECO:0000259" key="7">
    <source>
        <dbReference type="PROSITE" id="PS50835"/>
    </source>
</evidence>
<keyword evidence="5" id="KW-1133">Transmembrane helix</keyword>
<dbReference type="EMBL" id="WNTK01002292">
    <property type="protein sequence ID" value="KAG9466172.1"/>
    <property type="molecule type" value="Genomic_DNA"/>
</dbReference>
<dbReference type="Gene3D" id="2.60.40.10">
    <property type="entry name" value="Immunoglobulins"/>
    <property type="match status" value="1"/>
</dbReference>
<comment type="caution">
    <text evidence="8">The sequence shown here is derived from an EMBL/GenBank/DDBJ whole genome shotgun (WGS) entry which is preliminary data.</text>
</comment>
<gene>
    <name evidence="8" type="ORF">GDO78_017085</name>
</gene>
<evidence type="ECO:0000313" key="9">
    <source>
        <dbReference type="Proteomes" id="UP000770717"/>
    </source>
</evidence>
<name>A0A8J6B8W2_ELECQ</name>
<evidence type="ECO:0000256" key="3">
    <source>
        <dbReference type="ARBA" id="ARBA00023136"/>
    </source>
</evidence>
<protein>
    <recommendedName>
        <fullName evidence="7">Ig-like domain-containing protein</fullName>
    </recommendedName>
</protein>
<evidence type="ECO:0000256" key="6">
    <source>
        <dbReference type="SAM" id="SignalP"/>
    </source>
</evidence>
<keyword evidence="9" id="KW-1185">Reference proteome</keyword>
<evidence type="ECO:0000256" key="4">
    <source>
        <dbReference type="ARBA" id="ARBA00023180"/>
    </source>
</evidence>
<feature type="signal peptide" evidence="6">
    <location>
        <begin position="1"/>
        <end position="20"/>
    </location>
</feature>
<dbReference type="OrthoDB" id="9835793at2759"/>
<comment type="subcellular location">
    <subcellularLocation>
        <location evidence="1">Membrane</location>
    </subcellularLocation>
</comment>
<dbReference type="PROSITE" id="PS50835">
    <property type="entry name" value="IG_LIKE"/>
    <property type="match status" value="1"/>
</dbReference>
<feature type="chain" id="PRO_5035255619" description="Ig-like domain-containing protein" evidence="6">
    <location>
        <begin position="21"/>
        <end position="258"/>
    </location>
</feature>
<dbReference type="InterPro" id="IPR013783">
    <property type="entry name" value="Ig-like_fold"/>
</dbReference>
<sequence length="258" mass="28969">MQPQILLGLVALILFPSGEALSHEISEALHYPKNLTTSFHPNLVQDITWIHNISGKETLIAKTGGLRDHLNSEYKLFCNGTVLGISDLKANNCGLYIAQVTFWNNTTEKEEFNVTLIDPVPPVQITPEVKRIGNQCNITLKCSAPSNTSDLSYTWMNRYWDSQYQSTATTGNIMQTVLPLDHQEMEYMCMVENLADQKNISVHIETCSVKVKNDQSADNKRNLIIVLTVVMVVAGAVMAVLGWKYWKRSSKTSEDTFI</sequence>
<reference evidence="8" key="1">
    <citation type="thesis" date="2020" institute="ProQuest LLC" country="789 East Eisenhower Parkway, Ann Arbor, MI, USA">
        <title>Comparative Genomics and Chromosome Evolution.</title>
        <authorList>
            <person name="Mudd A.B."/>
        </authorList>
    </citation>
    <scope>NUCLEOTIDE SEQUENCE</scope>
    <source>
        <strain evidence="8">HN-11 Male</strain>
        <tissue evidence="8">Kidney and liver</tissue>
    </source>
</reference>
<dbReference type="GO" id="GO:0016020">
    <property type="term" value="C:membrane"/>
    <property type="evidence" value="ECO:0007669"/>
    <property type="project" value="UniProtKB-SubCell"/>
</dbReference>
<evidence type="ECO:0000313" key="8">
    <source>
        <dbReference type="EMBL" id="KAG9466172.1"/>
    </source>
</evidence>
<proteinExistence type="predicted"/>
<evidence type="ECO:0000256" key="5">
    <source>
        <dbReference type="SAM" id="Phobius"/>
    </source>
</evidence>
<organism evidence="8 9">
    <name type="scientific">Eleutherodactylus coqui</name>
    <name type="common">Puerto Rican coqui</name>
    <dbReference type="NCBI Taxonomy" id="57060"/>
    <lineage>
        <taxon>Eukaryota</taxon>
        <taxon>Metazoa</taxon>
        <taxon>Chordata</taxon>
        <taxon>Craniata</taxon>
        <taxon>Vertebrata</taxon>
        <taxon>Euteleostomi</taxon>
        <taxon>Amphibia</taxon>
        <taxon>Batrachia</taxon>
        <taxon>Anura</taxon>
        <taxon>Neobatrachia</taxon>
        <taxon>Hyloidea</taxon>
        <taxon>Eleutherodactylidae</taxon>
        <taxon>Eleutherodactylinae</taxon>
        <taxon>Eleutherodactylus</taxon>
        <taxon>Eleutherodactylus</taxon>
    </lineage>
</organism>
<evidence type="ECO:0000256" key="1">
    <source>
        <dbReference type="ARBA" id="ARBA00004370"/>
    </source>
</evidence>
<keyword evidence="5" id="KW-0812">Transmembrane</keyword>
<evidence type="ECO:0000256" key="2">
    <source>
        <dbReference type="ARBA" id="ARBA00022729"/>
    </source>
</evidence>
<dbReference type="InterPro" id="IPR007110">
    <property type="entry name" value="Ig-like_dom"/>
</dbReference>
<feature type="domain" description="Ig-like" evidence="7">
    <location>
        <begin position="121"/>
        <end position="201"/>
    </location>
</feature>
<keyword evidence="4" id="KW-0325">Glycoprotein</keyword>
<keyword evidence="2 6" id="KW-0732">Signal</keyword>
<dbReference type="PANTHER" id="PTHR12080:SF121">
    <property type="entry name" value="IG-LIKE DOMAIN-CONTAINING PROTEIN-RELATED"/>
    <property type="match status" value="1"/>
</dbReference>
<dbReference type="AlphaFoldDB" id="A0A8J6B8W2"/>
<feature type="transmembrane region" description="Helical" evidence="5">
    <location>
        <begin position="223"/>
        <end position="243"/>
    </location>
</feature>
<accession>A0A8J6B8W2</accession>